<dbReference type="PROSITE" id="PS50968">
    <property type="entry name" value="BIOTINYL_LIPOYL"/>
    <property type="match status" value="1"/>
</dbReference>
<feature type="domain" description="ATP-grasp" evidence="8">
    <location>
        <begin position="120"/>
        <end position="316"/>
    </location>
</feature>
<dbReference type="PANTHER" id="PTHR18866">
    <property type="entry name" value="CARBOXYLASE:PYRUVATE/ACETYL-COA/PROPIONYL-COA CARBOXYLASE"/>
    <property type="match status" value="1"/>
</dbReference>
<dbReference type="PROSITE" id="PS50979">
    <property type="entry name" value="BC"/>
    <property type="match status" value="1"/>
</dbReference>
<evidence type="ECO:0000256" key="6">
    <source>
        <dbReference type="PROSITE-ProRule" id="PRU00409"/>
    </source>
</evidence>
<dbReference type="PROSITE" id="PS50975">
    <property type="entry name" value="ATP_GRASP"/>
    <property type="match status" value="1"/>
</dbReference>
<evidence type="ECO:0000313" key="10">
    <source>
        <dbReference type="EMBL" id="TFZ08816.1"/>
    </source>
</evidence>
<name>A0A4Z0CAZ3_9BURK</name>
<proteinExistence type="predicted"/>
<evidence type="ECO:0000256" key="5">
    <source>
        <dbReference type="ARBA" id="ARBA00023267"/>
    </source>
</evidence>
<organism evidence="10 11">
    <name type="scientific">Ramlibacter humi</name>
    <dbReference type="NCBI Taxonomy" id="2530451"/>
    <lineage>
        <taxon>Bacteria</taxon>
        <taxon>Pseudomonadati</taxon>
        <taxon>Pseudomonadota</taxon>
        <taxon>Betaproteobacteria</taxon>
        <taxon>Burkholderiales</taxon>
        <taxon>Comamonadaceae</taxon>
        <taxon>Ramlibacter</taxon>
    </lineage>
</organism>
<dbReference type="InterPro" id="IPR005479">
    <property type="entry name" value="CPAse_ATP-bd"/>
</dbReference>
<keyword evidence="5" id="KW-0092">Biotin</keyword>
<feature type="domain" description="Biotin carboxylation" evidence="9">
    <location>
        <begin position="1"/>
        <end position="444"/>
    </location>
</feature>
<dbReference type="Gene3D" id="3.30.470.20">
    <property type="entry name" value="ATP-grasp fold, B domain"/>
    <property type="match status" value="1"/>
</dbReference>
<sequence>MFKKVLIANRGEIACRIARTLGRMRIAAATVHSEADAGALHVREIGESVLLGPAPARESYLDIDKVIAAARRVGADAVHPGFGFLSENAAFARACAEAGITFIGPAPQALELFGDKAAAKKLAQSLGVPTAGGLPEPTEDVDALLAATDNMPLPFILKAAAGGGGKGMRVVRQRGETRAAVEAAIREGRSSFGDGRLIAERYLPQARHIEVQILGDGQGGVLHLFDRECSLQRRHQKVVEEAPVLSLPQRVREELWKHAVAIGREARYLGLGTVEFAVTPDGAVFLEVNPRLQVEHPVTEAVLGLDLVALQIETVARGALPFTQEDAPAPEGVAVQARLYAEDPARGFLPSTGRLSVFRAPSNVRVDAGVASGSEITPHYDPMVAKLIAQAPTRQEALSRLAGALAETTVLGVQSNREFLVELLADPQVQRNAINTEFLDQWLAAHPPAEVTREQVAACAAAWLDRRRAQQAGAVKGAWADSALTGWHLKRAAEPAVTASWQVGSATAHWQVGFGRDGDQLLVRVDDDIFRIAPREAGAPPVVVDGVARTLRCGGDGAGFHAAIGGHDLTLEFRPLHDALSGGAAKGQGAVRAPMMGIMTGVEVTPGQQVAAGDRLATLESMKMEMAITAPVAGVVAWVGCEARSKVERHQDLFRIEAVT</sequence>
<gene>
    <name evidence="10" type="ORF">EZ216_06650</name>
</gene>
<dbReference type="RefSeq" id="WP_135248903.1">
    <property type="nucleotide sequence ID" value="NZ_SMLK01000001.1"/>
</dbReference>
<keyword evidence="3 6" id="KW-0547">Nucleotide-binding</keyword>
<protein>
    <submittedName>
        <fullName evidence="10">ATP-grasp domain-containing protein</fullName>
    </submittedName>
</protein>
<evidence type="ECO:0000256" key="4">
    <source>
        <dbReference type="ARBA" id="ARBA00022840"/>
    </source>
</evidence>
<dbReference type="GO" id="GO:0046872">
    <property type="term" value="F:metal ion binding"/>
    <property type="evidence" value="ECO:0007669"/>
    <property type="project" value="InterPro"/>
</dbReference>
<dbReference type="InterPro" id="IPR011053">
    <property type="entry name" value="Single_hybrid_motif"/>
</dbReference>
<dbReference type="InterPro" id="IPR011054">
    <property type="entry name" value="Rudment_hybrid_motif"/>
</dbReference>
<evidence type="ECO:0000259" key="8">
    <source>
        <dbReference type="PROSITE" id="PS50975"/>
    </source>
</evidence>
<dbReference type="GO" id="GO:0016874">
    <property type="term" value="F:ligase activity"/>
    <property type="evidence" value="ECO:0007669"/>
    <property type="project" value="UniProtKB-KW"/>
</dbReference>
<evidence type="ECO:0000259" key="7">
    <source>
        <dbReference type="PROSITE" id="PS50968"/>
    </source>
</evidence>
<dbReference type="PROSITE" id="PS00867">
    <property type="entry name" value="CPSASE_2"/>
    <property type="match status" value="1"/>
</dbReference>
<keyword evidence="4 6" id="KW-0067">ATP-binding</keyword>
<comment type="caution">
    <text evidence="10">The sequence shown here is derived from an EMBL/GenBank/DDBJ whole genome shotgun (WGS) entry which is preliminary data.</text>
</comment>
<dbReference type="Pfam" id="PF02786">
    <property type="entry name" value="CPSase_L_D2"/>
    <property type="match status" value="1"/>
</dbReference>
<dbReference type="SUPFAM" id="SSF51230">
    <property type="entry name" value="Single hybrid motif"/>
    <property type="match status" value="1"/>
</dbReference>
<dbReference type="InterPro" id="IPR011761">
    <property type="entry name" value="ATP-grasp"/>
</dbReference>
<dbReference type="InterPro" id="IPR005481">
    <property type="entry name" value="BC-like_N"/>
</dbReference>
<dbReference type="SUPFAM" id="SSF56059">
    <property type="entry name" value="Glutathione synthetase ATP-binding domain-like"/>
    <property type="match status" value="1"/>
</dbReference>
<dbReference type="GO" id="GO:0005524">
    <property type="term" value="F:ATP binding"/>
    <property type="evidence" value="ECO:0007669"/>
    <property type="project" value="UniProtKB-UniRule"/>
</dbReference>
<comment type="cofactor">
    <cofactor evidence="1">
        <name>biotin</name>
        <dbReference type="ChEBI" id="CHEBI:57586"/>
    </cofactor>
</comment>
<evidence type="ECO:0000259" key="9">
    <source>
        <dbReference type="PROSITE" id="PS50979"/>
    </source>
</evidence>
<keyword evidence="2" id="KW-0436">Ligase</keyword>
<accession>A0A4Z0CAZ3</accession>
<evidence type="ECO:0000256" key="1">
    <source>
        <dbReference type="ARBA" id="ARBA00001953"/>
    </source>
</evidence>
<dbReference type="CDD" id="cd06850">
    <property type="entry name" value="biotinyl_domain"/>
    <property type="match status" value="1"/>
</dbReference>
<dbReference type="InterPro" id="IPR016185">
    <property type="entry name" value="PreATP-grasp_dom_sf"/>
</dbReference>
<dbReference type="InterPro" id="IPR050856">
    <property type="entry name" value="Biotin_carboxylase_complex"/>
</dbReference>
<dbReference type="SUPFAM" id="SSF51246">
    <property type="entry name" value="Rudiment single hybrid motif"/>
    <property type="match status" value="1"/>
</dbReference>
<evidence type="ECO:0000256" key="3">
    <source>
        <dbReference type="ARBA" id="ARBA00022741"/>
    </source>
</evidence>
<reference evidence="10 11" key="1">
    <citation type="submission" date="2019-03" db="EMBL/GenBank/DDBJ databases">
        <title>Ramlibacter sp. 18x22-1, whole genome shotgun sequence.</title>
        <authorList>
            <person name="Zhang X."/>
            <person name="Feng G."/>
            <person name="Zhu H."/>
        </authorList>
    </citation>
    <scope>NUCLEOTIDE SEQUENCE [LARGE SCALE GENOMIC DNA]</scope>
    <source>
        <strain evidence="10 11">18x22-1</strain>
    </source>
</reference>
<dbReference type="OrthoDB" id="8865511at2"/>
<dbReference type="AlphaFoldDB" id="A0A4Z0CAZ3"/>
<dbReference type="PANTHER" id="PTHR18866:SF33">
    <property type="entry name" value="METHYLCROTONOYL-COA CARBOXYLASE SUBUNIT ALPHA, MITOCHONDRIAL-RELATED"/>
    <property type="match status" value="1"/>
</dbReference>
<evidence type="ECO:0000256" key="2">
    <source>
        <dbReference type="ARBA" id="ARBA00022598"/>
    </source>
</evidence>
<dbReference type="InterPro" id="IPR000089">
    <property type="entry name" value="Biotin_lipoyl"/>
</dbReference>
<keyword evidence="11" id="KW-1185">Reference proteome</keyword>
<dbReference type="Pfam" id="PF00289">
    <property type="entry name" value="Biotin_carb_N"/>
    <property type="match status" value="1"/>
</dbReference>
<dbReference type="EMBL" id="SMLK01000001">
    <property type="protein sequence ID" value="TFZ08816.1"/>
    <property type="molecule type" value="Genomic_DNA"/>
</dbReference>
<dbReference type="InterPro" id="IPR011764">
    <property type="entry name" value="Biotin_carboxylation_dom"/>
</dbReference>
<dbReference type="Gene3D" id="2.40.50.100">
    <property type="match status" value="1"/>
</dbReference>
<dbReference type="InterPro" id="IPR005482">
    <property type="entry name" value="Biotin_COase_C"/>
</dbReference>
<dbReference type="Pfam" id="PF02785">
    <property type="entry name" value="Biotin_carb_C"/>
    <property type="match status" value="1"/>
</dbReference>
<dbReference type="Proteomes" id="UP000297839">
    <property type="component" value="Unassembled WGS sequence"/>
</dbReference>
<dbReference type="Pfam" id="PF00364">
    <property type="entry name" value="Biotin_lipoyl"/>
    <property type="match status" value="1"/>
</dbReference>
<evidence type="ECO:0000313" key="11">
    <source>
        <dbReference type="Proteomes" id="UP000297839"/>
    </source>
</evidence>
<dbReference type="SUPFAM" id="SSF52440">
    <property type="entry name" value="PreATP-grasp domain"/>
    <property type="match status" value="1"/>
</dbReference>
<feature type="domain" description="Lipoyl-binding" evidence="7">
    <location>
        <begin position="582"/>
        <end position="657"/>
    </location>
</feature>
<dbReference type="SMART" id="SM00878">
    <property type="entry name" value="Biotin_carb_C"/>
    <property type="match status" value="1"/>
</dbReference>